<feature type="transmembrane region" description="Helical" evidence="1">
    <location>
        <begin position="46"/>
        <end position="65"/>
    </location>
</feature>
<proteinExistence type="predicted"/>
<comment type="caution">
    <text evidence="2">The sequence shown here is derived from an EMBL/GenBank/DDBJ whole genome shotgun (WGS) entry which is preliminary data.</text>
</comment>
<evidence type="ECO:0000256" key="1">
    <source>
        <dbReference type="SAM" id="Phobius"/>
    </source>
</evidence>
<keyword evidence="1" id="KW-1133">Transmembrane helix</keyword>
<dbReference type="EMBL" id="BOMM01000051">
    <property type="protein sequence ID" value="GIE14061.1"/>
    <property type="molecule type" value="Genomic_DNA"/>
</dbReference>
<dbReference type="AlphaFoldDB" id="A0A919JBF1"/>
<evidence type="ECO:0000313" key="2">
    <source>
        <dbReference type="EMBL" id="GIE14061.1"/>
    </source>
</evidence>
<feature type="transmembrane region" description="Helical" evidence="1">
    <location>
        <begin position="102"/>
        <end position="120"/>
    </location>
</feature>
<feature type="transmembrane region" description="Helical" evidence="1">
    <location>
        <begin position="7"/>
        <end position="26"/>
    </location>
</feature>
<keyword evidence="1" id="KW-0472">Membrane</keyword>
<gene>
    <name evidence="2" type="ORF">Afe05nite_59010</name>
</gene>
<name>A0A919JBF1_9ACTN</name>
<keyword evidence="1" id="KW-0812">Transmembrane</keyword>
<protein>
    <submittedName>
        <fullName evidence="2">Uncharacterized protein</fullName>
    </submittedName>
</protein>
<dbReference type="Proteomes" id="UP000598174">
    <property type="component" value="Unassembled WGS sequence"/>
</dbReference>
<dbReference type="RefSeq" id="WP_203820467.1">
    <property type="nucleotide sequence ID" value="NZ_BAAABP010000001.1"/>
</dbReference>
<organism evidence="2 3">
    <name type="scientific">Paractinoplanes ferrugineus</name>
    <dbReference type="NCBI Taxonomy" id="113564"/>
    <lineage>
        <taxon>Bacteria</taxon>
        <taxon>Bacillati</taxon>
        <taxon>Actinomycetota</taxon>
        <taxon>Actinomycetes</taxon>
        <taxon>Micromonosporales</taxon>
        <taxon>Micromonosporaceae</taxon>
        <taxon>Paractinoplanes</taxon>
    </lineage>
</organism>
<keyword evidence="3" id="KW-1185">Reference proteome</keyword>
<evidence type="ECO:0000313" key="3">
    <source>
        <dbReference type="Proteomes" id="UP000598174"/>
    </source>
</evidence>
<sequence>MKYAAPLLGTVGVVLFGMLRLAYVFFYQQLRATPQEVGYGYQDILAGQLVGTIELTLVLTGVLVAGKLLTRAVRHASAGRWGEATALPHPHDLRRLAQRSGITVLVFILLALPIFAYLFGKKATDYGETVRNAYLFSPALQLLAIQASPAKVSWTIPRQPGMIDLGSLNCLLYLGYANGIAVFYNVENHDSLRLPTNQIQMTLPKVEKVAHACL</sequence>
<accession>A0A919JBF1</accession>
<reference evidence="2" key="1">
    <citation type="submission" date="2021-01" db="EMBL/GenBank/DDBJ databases">
        <title>Whole genome shotgun sequence of Actinoplanes ferrugineus NBRC 15555.</title>
        <authorList>
            <person name="Komaki H."/>
            <person name="Tamura T."/>
        </authorList>
    </citation>
    <scope>NUCLEOTIDE SEQUENCE</scope>
    <source>
        <strain evidence="2">NBRC 15555</strain>
    </source>
</reference>
<feature type="transmembrane region" description="Helical" evidence="1">
    <location>
        <begin position="162"/>
        <end position="184"/>
    </location>
</feature>